<dbReference type="Gene3D" id="3.30.470.20">
    <property type="entry name" value="ATP-grasp fold, B domain"/>
    <property type="match status" value="1"/>
</dbReference>
<dbReference type="Pfam" id="PF13380">
    <property type="entry name" value="CoA_binding_2"/>
    <property type="match status" value="1"/>
</dbReference>
<dbReference type="Gene3D" id="3.30.1490.20">
    <property type="entry name" value="ATP-grasp fold, A domain"/>
    <property type="match status" value="1"/>
</dbReference>
<dbReference type="SUPFAM" id="SSF56059">
    <property type="entry name" value="Glutathione synthetase ATP-binding domain-like"/>
    <property type="match status" value="1"/>
</dbReference>
<dbReference type="PROSITE" id="PS50975">
    <property type="entry name" value="ATP_GRASP"/>
    <property type="match status" value="1"/>
</dbReference>
<dbReference type="GO" id="GO:0005524">
    <property type="term" value="F:ATP binding"/>
    <property type="evidence" value="ECO:0007669"/>
    <property type="project" value="InterPro"/>
</dbReference>
<dbReference type="InterPro" id="IPR003781">
    <property type="entry name" value="CoA-bd"/>
</dbReference>
<dbReference type="PANTHER" id="PTHR42793">
    <property type="entry name" value="COA BINDING DOMAIN CONTAINING PROTEIN"/>
    <property type="match status" value="1"/>
</dbReference>
<dbReference type="InterPro" id="IPR032875">
    <property type="entry name" value="Succ_CoA_lig_flav_dom"/>
</dbReference>
<dbReference type="SUPFAM" id="SSF51735">
    <property type="entry name" value="NAD(P)-binding Rossmann-fold domains"/>
    <property type="match status" value="1"/>
</dbReference>
<feature type="non-terminal residue" evidence="2">
    <location>
        <position position="1"/>
    </location>
</feature>
<evidence type="ECO:0000313" key="2">
    <source>
        <dbReference type="EMBL" id="SVA36963.1"/>
    </source>
</evidence>
<dbReference type="SMART" id="SM00881">
    <property type="entry name" value="CoA_binding"/>
    <property type="match status" value="1"/>
</dbReference>
<dbReference type="Pfam" id="PF13549">
    <property type="entry name" value="ATP-grasp_5"/>
    <property type="match status" value="1"/>
</dbReference>
<sequence length="675" mass="69286">VTERSLNRLLAPRSLAFVGGRPAEVAIGQCRALGFEGDLWPVHPTRDEVCGLPAFPSVDDLPGVPDAVLVAVNRTATIDVVARLSAMGAGAAVCYASGFAEVGEEGAALQNDLVAAAGDLPVVGPNCYGTISATVGAALWPDQQGLARTGRGIALVTQSGNIGLNLTMQTRPMAIAHLLTLGNQASVGIEDCVEALATDPAVTAIGLHVEALHDVQRFSAACAVASERGLPVVVLKTGSSASGAEIAVSHTGSIVGSDAAYGALFDRLGVHRVESVPGLLDTLLVLDSVGPLPGNRLVSMSCSGGEASVVADRAESLDVEFPDFEANQAERIGATLSEFVSISNPLDYHTFIWGDEERLADCFTAVLDGPSDAAMLVLDFPRGGLDDSSWWPTLRAFGTASRTTRTPGLVVGTMAENIPTSVEAATVEQGLVPVRGVDAALLGLEAAARWGSHVASCIPEPVRGTIEGVEVLPGCEAGILLASAGLPVPVGEEVEAAGAAEAAERIGFPVVVKVTGVVHKSDVGGVILDLCDAGAVAAAAGRLGGRVLVEEYVEDSVAELLVDIRREPPVGWLLTLGAGGSLVEVVRDTTSLLLPVDADDVRRALVGLGVGPLLSGHRGRPAADVDAIIAVVERLQRLVLERPDLVEVEVNPLLARPSGAVVADALVTIERGPHG</sequence>
<dbReference type="Gene3D" id="3.40.50.720">
    <property type="entry name" value="NAD(P)-binding Rossmann-like Domain"/>
    <property type="match status" value="1"/>
</dbReference>
<dbReference type="PANTHER" id="PTHR42793:SF4">
    <property type="entry name" value="BLL6376 PROTEIN"/>
    <property type="match status" value="1"/>
</dbReference>
<reference evidence="2" key="1">
    <citation type="submission" date="2018-05" db="EMBL/GenBank/DDBJ databases">
        <authorList>
            <person name="Lanie J.A."/>
            <person name="Ng W.-L."/>
            <person name="Kazmierczak K.M."/>
            <person name="Andrzejewski T.M."/>
            <person name="Davidsen T.M."/>
            <person name="Wayne K.J."/>
            <person name="Tettelin H."/>
            <person name="Glass J.I."/>
            <person name="Rusch D."/>
            <person name="Podicherti R."/>
            <person name="Tsui H.-C.T."/>
            <person name="Winkler M.E."/>
        </authorList>
    </citation>
    <scope>NUCLEOTIDE SEQUENCE</scope>
</reference>
<organism evidence="2">
    <name type="scientific">marine metagenome</name>
    <dbReference type="NCBI Taxonomy" id="408172"/>
    <lineage>
        <taxon>unclassified sequences</taxon>
        <taxon>metagenomes</taxon>
        <taxon>ecological metagenomes</taxon>
    </lineage>
</organism>
<dbReference type="InterPro" id="IPR011761">
    <property type="entry name" value="ATP-grasp"/>
</dbReference>
<evidence type="ECO:0000259" key="1">
    <source>
        <dbReference type="PROSITE" id="PS50975"/>
    </source>
</evidence>
<name>A0A381VC63_9ZZZZ</name>
<dbReference type="Gene3D" id="3.40.50.261">
    <property type="entry name" value="Succinyl-CoA synthetase domains"/>
    <property type="match status" value="2"/>
</dbReference>
<dbReference type="EMBL" id="UINC01008202">
    <property type="protein sequence ID" value="SVA36963.1"/>
    <property type="molecule type" value="Genomic_DNA"/>
</dbReference>
<feature type="domain" description="ATP-grasp" evidence="1">
    <location>
        <begin position="478"/>
        <end position="671"/>
    </location>
</feature>
<protein>
    <recommendedName>
        <fullName evidence="1">ATP-grasp domain-containing protein</fullName>
    </recommendedName>
</protein>
<accession>A0A381VC63</accession>
<dbReference type="InterPro" id="IPR016102">
    <property type="entry name" value="Succinyl-CoA_synth-like"/>
</dbReference>
<dbReference type="AlphaFoldDB" id="A0A381VC63"/>
<dbReference type="InterPro" id="IPR036291">
    <property type="entry name" value="NAD(P)-bd_dom_sf"/>
</dbReference>
<dbReference type="GO" id="GO:0046872">
    <property type="term" value="F:metal ion binding"/>
    <property type="evidence" value="ECO:0007669"/>
    <property type="project" value="InterPro"/>
</dbReference>
<dbReference type="SUPFAM" id="SSF52210">
    <property type="entry name" value="Succinyl-CoA synthetase domains"/>
    <property type="match status" value="2"/>
</dbReference>
<proteinExistence type="predicted"/>
<dbReference type="Pfam" id="PF13607">
    <property type="entry name" value="Succ_CoA_lig"/>
    <property type="match status" value="1"/>
</dbReference>
<gene>
    <name evidence="2" type="ORF">METZ01_LOCUS89817</name>
</gene>
<dbReference type="InterPro" id="IPR013815">
    <property type="entry name" value="ATP_grasp_subdomain_1"/>
</dbReference>